<keyword evidence="5" id="KW-1133">Transmembrane helix</keyword>
<dbReference type="AlphaFoldDB" id="A0AAV0SZ18"/>
<evidence type="ECO:0000256" key="4">
    <source>
        <dbReference type="ARBA" id="ARBA00023098"/>
    </source>
</evidence>
<dbReference type="Proteomes" id="UP001162031">
    <property type="component" value="Unassembled WGS sequence"/>
</dbReference>
<evidence type="ECO:0000256" key="2">
    <source>
        <dbReference type="ARBA" id="ARBA00022801"/>
    </source>
</evidence>
<keyword evidence="3" id="KW-0442">Lipid degradation</keyword>
<dbReference type="PANTHER" id="PTHR10272:SF0">
    <property type="entry name" value="PLATELET-ACTIVATING FACTOR ACETYLHYDROLASE"/>
    <property type="match status" value="1"/>
</dbReference>
<reference evidence="6" key="1">
    <citation type="submission" date="2022-12" db="EMBL/GenBank/DDBJ databases">
        <authorList>
            <person name="Webb A."/>
        </authorList>
    </citation>
    <scope>NUCLEOTIDE SEQUENCE</scope>
    <source>
        <strain evidence="6">Hp1</strain>
    </source>
</reference>
<keyword evidence="5" id="KW-0812">Transmembrane</keyword>
<dbReference type="Pfam" id="PF03403">
    <property type="entry name" value="PAF-AH_p_II"/>
    <property type="match status" value="1"/>
</dbReference>
<dbReference type="GO" id="GO:0016042">
    <property type="term" value="P:lipid catabolic process"/>
    <property type="evidence" value="ECO:0007669"/>
    <property type="project" value="UniProtKB-KW"/>
</dbReference>
<evidence type="ECO:0000256" key="1">
    <source>
        <dbReference type="ARBA" id="ARBA00013201"/>
    </source>
</evidence>
<feature type="transmembrane region" description="Helical" evidence="5">
    <location>
        <begin position="20"/>
        <end position="42"/>
    </location>
</feature>
<organism evidence="6 7">
    <name type="scientific">Hyaloperonospora brassicae</name>
    <name type="common">Brassica downy mildew</name>
    <name type="synonym">Peronospora brassicae</name>
    <dbReference type="NCBI Taxonomy" id="162125"/>
    <lineage>
        <taxon>Eukaryota</taxon>
        <taxon>Sar</taxon>
        <taxon>Stramenopiles</taxon>
        <taxon>Oomycota</taxon>
        <taxon>Peronosporomycetes</taxon>
        <taxon>Peronosporales</taxon>
        <taxon>Peronosporaceae</taxon>
        <taxon>Hyaloperonospora</taxon>
    </lineage>
</organism>
<keyword evidence="2" id="KW-0378">Hydrolase</keyword>
<proteinExistence type="predicted"/>
<keyword evidence="5" id="KW-0472">Membrane</keyword>
<keyword evidence="7" id="KW-1185">Reference proteome</keyword>
<feature type="transmembrane region" description="Helical" evidence="5">
    <location>
        <begin position="54"/>
        <end position="73"/>
    </location>
</feature>
<gene>
    <name evidence="6" type="ORF">HBR001_LOCUS372</name>
</gene>
<dbReference type="Gene3D" id="3.40.50.1820">
    <property type="entry name" value="alpha/beta hydrolase"/>
    <property type="match status" value="1"/>
</dbReference>
<dbReference type="InterPro" id="IPR029058">
    <property type="entry name" value="AB_hydrolase_fold"/>
</dbReference>
<evidence type="ECO:0000313" key="7">
    <source>
        <dbReference type="Proteomes" id="UP001162031"/>
    </source>
</evidence>
<protein>
    <recommendedName>
        <fullName evidence="1">1-alkyl-2-acetylglycerophosphocholine esterase</fullName>
        <ecNumber evidence="1">3.1.1.47</ecNumber>
    </recommendedName>
</protein>
<sequence length="476" mass="51732">MPRHVIERRLLSAYTGQLALALFSSPGAPLAIVGWCLVAPLLALHSPRQELAPLYASLSLRVLSPLVASLSLAPFPAPPAAATAAAAPSLLLSVIDALVVLSVALAWLSSALFPWPHLSPLHGPYAAIGCRSTRLGGIECRVLYPSTTGKAATADRERDRSAAKRLVPYLHHGHHVMKGLGRSQNLPAWLFHNMSNAHLSAVEDAPIAPPSLSTGWPVVIFSHGLAGSLELYSSVNQELASQGYVVVVLNHCDGSACVCSPEPGRMEYYHEITLEVRDDIDQAGFRFRNGQLQQRVCEVRSVLDAIELQHAVATSVFKQCNLNDVSIAGHSFGAATALSVAHQDERVKKMVLLDAWMEPLDRHVCDGLGARVPVLHLLSEHFMNWRPNAKSVERHVRGCTHALSRLTWLRDTRHNNFSDVPIFSPILNRLMKSTGKMDHLRALQAIGELSAAFLAGDFDARALEFPELAIVDTTAE</sequence>
<dbReference type="GO" id="GO:0003847">
    <property type="term" value="F:1-alkyl-2-acetylglycerophosphocholine esterase activity"/>
    <property type="evidence" value="ECO:0007669"/>
    <property type="project" value="UniProtKB-EC"/>
</dbReference>
<dbReference type="EMBL" id="CANTFL010000042">
    <property type="protein sequence ID" value="CAI5709939.1"/>
    <property type="molecule type" value="Genomic_DNA"/>
</dbReference>
<accession>A0AAV0SZ18</accession>
<evidence type="ECO:0000313" key="6">
    <source>
        <dbReference type="EMBL" id="CAI5709939.1"/>
    </source>
</evidence>
<evidence type="ECO:0000256" key="3">
    <source>
        <dbReference type="ARBA" id="ARBA00022963"/>
    </source>
</evidence>
<dbReference type="PANTHER" id="PTHR10272">
    <property type="entry name" value="PLATELET-ACTIVATING FACTOR ACETYLHYDROLASE"/>
    <property type="match status" value="1"/>
</dbReference>
<dbReference type="EC" id="3.1.1.47" evidence="1"/>
<name>A0AAV0SZ18_HYABA</name>
<comment type="caution">
    <text evidence="6">The sequence shown here is derived from an EMBL/GenBank/DDBJ whole genome shotgun (WGS) entry which is preliminary data.</text>
</comment>
<keyword evidence="4" id="KW-0443">Lipid metabolism</keyword>
<evidence type="ECO:0000256" key="5">
    <source>
        <dbReference type="SAM" id="Phobius"/>
    </source>
</evidence>
<feature type="transmembrane region" description="Helical" evidence="5">
    <location>
        <begin position="85"/>
        <end position="108"/>
    </location>
</feature>
<dbReference type="SUPFAM" id="SSF53474">
    <property type="entry name" value="alpha/beta-Hydrolases"/>
    <property type="match status" value="1"/>
</dbReference>